<comment type="pathway">
    <text evidence="2">Glycan biosynthesis; alginate biosynthesis.</text>
</comment>
<dbReference type="Pfam" id="PF16822">
    <property type="entry name" value="ALGX"/>
    <property type="match status" value="1"/>
</dbReference>
<keyword evidence="7" id="KW-1133">Transmembrane helix</keyword>
<evidence type="ECO:0000256" key="7">
    <source>
        <dbReference type="SAM" id="Phobius"/>
    </source>
</evidence>
<sequence length="396" mass="46642">MQVSILLFISDFDMKRWDRKLFSFYIAFFLLILCLPILQKIFDILPKQELKGYTYEKEFISLGMHSWWSGSFQKNFTNWFSDYIGFRGYMVKLDNELNLRIFREISASTQTKIVLGKDHQLYEKGYIDGINNKDWVSSGFLHEEAKKIITLQNKLKARGITLEILIAPSKATIYPEFIPEKYTHISEHKKTNYDRMITFLEDEGIHVFDANRYFLERKESNTYPFFTRSGTHWNYYAACLVSEELLQQISEYSNKKLGKIVCEPVSVDNIAYGTDRDLLDVINIWNQGQFLKDIPHPTIKFVSGEDSLDKILWVGDSFSWTVLSIFEKADVYKKRNMYYYYSREFIFPSGEEKRLDRENIDWDEVFSHEVIVIEATQTAMNSIGFGFVDAALKHLE</sequence>
<reference evidence="9 10" key="1">
    <citation type="submission" date="2017-09" db="EMBL/GenBank/DDBJ databases">
        <title>Depth-based differentiation of microbial function through sediment-hosted aquifers and enrichment of novel symbionts in the deep terrestrial subsurface.</title>
        <authorList>
            <person name="Probst A.J."/>
            <person name="Ladd B."/>
            <person name="Jarett J.K."/>
            <person name="Geller-Mcgrath D.E."/>
            <person name="Sieber C.M."/>
            <person name="Emerson J.B."/>
            <person name="Anantharaman K."/>
            <person name="Thomas B.C."/>
            <person name="Malmstrom R."/>
            <person name="Stieglmeier M."/>
            <person name="Klingl A."/>
            <person name="Woyke T."/>
            <person name="Ryan C.M."/>
            <person name="Banfield J.F."/>
        </authorList>
    </citation>
    <scope>NUCLEOTIDE SEQUENCE [LARGE SCALE GENOMIC DNA]</scope>
    <source>
        <strain evidence="9">CG11_big_fil_rev_8_21_14_0_20_39_34</strain>
    </source>
</reference>
<protein>
    <recommendedName>
        <fullName evidence="8">AlgX/AlgJ SGNH hydrolase-like domain-containing protein</fullName>
    </recommendedName>
</protein>
<evidence type="ECO:0000256" key="2">
    <source>
        <dbReference type="ARBA" id="ARBA00005182"/>
    </source>
</evidence>
<dbReference type="GO" id="GO:0042121">
    <property type="term" value="P:alginic acid biosynthetic process"/>
    <property type="evidence" value="ECO:0007669"/>
    <property type="project" value="UniProtKB-UniPathway"/>
</dbReference>
<keyword evidence="7" id="KW-0472">Membrane</keyword>
<evidence type="ECO:0000256" key="4">
    <source>
        <dbReference type="ARBA" id="ARBA00022729"/>
    </source>
</evidence>
<keyword evidence="4" id="KW-0732">Signal</keyword>
<dbReference type="EMBL" id="PCWN01000011">
    <property type="protein sequence ID" value="PIR03631.1"/>
    <property type="molecule type" value="Genomic_DNA"/>
</dbReference>
<dbReference type="AlphaFoldDB" id="A0A2H0N426"/>
<name>A0A2H0N426_9BACT</name>
<proteinExistence type="predicted"/>
<keyword evidence="3" id="KW-0808">Transferase</keyword>
<dbReference type="GO" id="GO:0016740">
    <property type="term" value="F:transferase activity"/>
    <property type="evidence" value="ECO:0007669"/>
    <property type="project" value="UniProtKB-KW"/>
</dbReference>
<gene>
    <name evidence="9" type="ORF">COV59_05590</name>
</gene>
<evidence type="ECO:0000256" key="1">
    <source>
        <dbReference type="ARBA" id="ARBA00004418"/>
    </source>
</evidence>
<dbReference type="InterPro" id="IPR031811">
    <property type="entry name" value="ALGX/ALGJ_SGNH-like"/>
</dbReference>
<feature type="transmembrane region" description="Helical" evidence="7">
    <location>
        <begin position="21"/>
        <end position="38"/>
    </location>
</feature>
<evidence type="ECO:0000313" key="9">
    <source>
        <dbReference type="EMBL" id="PIR03631.1"/>
    </source>
</evidence>
<evidence type="ECO:0000313" key="10">
    <source>
        <dbReference type="Proteomes" id="UP000229600"/>
    </source>
</evidence>
<evidence type="ECO:0000256" key="3">
    <source>
        <dbReference type="ARBA" id="ARBA00022679"/>
    </source>
</evidence>
<evidence type="ECO:0000259" key="8">
    <source>
        <dbReference type="Pfam" id="PF16822"/>
    </source>
</evidence>
<feature type="domain" description="AlgX/AlgJ SGNH hydrolase-like" evidence="8">
    <location>
        <begin position="137"/>
        <end position="252"/>
    </location>
</feature>
<evidence type="ECO:0000256" key="5">
    <source>
        <dbReference type="ARBA" id="ARBA00022764"/>
    </source>
</evidence>
<dbReference type="UniPathway" id="UPA00286"/>
<organism evidence="9 10">
    <name type="scientific">Candidatus Magasanikbacteria bacterium CG11_big_fil_rev_8_21_14_0_20_39_34</name>
    <dbReference type="NCBI Taxonomy" id="1974653"/>
    <lineage>
        <taxon>Bacteria</taxon>
        <taxon>Candidatus Magasanikiibacteriota</taxon>
    </lineage>
</organism>
<evidence type="ECO:0000256" key="6">
    <source>
        <dbReference type="ARBA" id="ARBA00022841"/>
    </source>
</evidence>
<dbReference type="GO" id="GO:0042597">
    <property type="term" value="C:periplasmic space"/>
    <property type="evidence" value="ECO:0007669"/>
    <property type="project" value="UniProtKB-SubCell"/>
</dbReference>
<keyword evidence="6" id="KW-0016">Alginate biosynthesis</keyword>
<dbReference type="Proteomes" id="UP000229600">
    <property type="component" value="Unassembled WGS sequence"/>
</dbReference>
<accession>A0A2H0N426</accession>
<keyword evidence="7" id="KW-0812">Transmembrane</keyword>
<comment type="subcellular location">
    <subcellularLocation>
        <location evidence="1">Periplasm</location>
    </subcellularLocation>
</comment>
<comment type="caution">
    <text evidence="9">The sequence shown here is derived from an EMBL/GenBank/DDBJ whole genome shotgun (WGS) entry which is preliminary data.</text>
</comment>
<keyword evidence="5" id="KW-0574">Periplasm</keyword>